<dbReference type="InterPro" id="IPR018517">
    <property type="entry name" value="tRNA_hU_synthase_CS"/>
</dbReference>
<evidence type="ECO:0000313" key="9">
    <source>
        <dbReference type="EMBL" id="MBU3874841.1"/>
    </source>
</evidence>
<gene>
    <name evidence="9" type="ORF">HGO97_003305</name>
</gene>
<dbReference type="Proteomes" id="UP000723714">
    <property type="component" value="Unassembled WGS sequence"/>
</dbReference>
<comment type="cofactor">
    <cofactor evidence="1 7">
        <name>FMN</name>
        <dbReference type="ChEBI" id="CHEBI:58210"/>
    </cofactor>
</comment>
<dbReference type="PANTHER" id="PTHR45846">
    <property type="entry name" value="TRNA-DIHYDROURIDINE(47) SYNTHASE [NAD(P)(+)]-LIKE"/>
    <property type="match status" value="1"/>
</dbReference>
<evidence type="ECO:0000256" key="1">
    <source>
        <dbReference type="ARBA" id="ARBA00001917"/>
    </source>
</evidence>
<keyword evidence="6 7" id="KW-0560">Oxidoreductase</keyword>
<dbReference type="PANTHER" id="PTHR45846:SF1">
    <property type="entry name" value="TRNA-DIHYDROURIDINE(47) SYNTHASE [NAD(P)(+)]-LIKE"/>
    <property type="match status" value="1"/>
</dbReference>
<reference evidence="9 10" key="1">
    <citation type="submission" date="2021-06" db="EMBL/GenBank/DDBJ databases">
        <title>Faecalicatena sp. nov. isolated from porcine feces.</title>
        <authorList>
            <person name="Oh B.S."/>
            <person name="Lee J.H."/>
        </authorList>
    </citation>
    <scope>NUCLEOTIDE SEQUENCE [LARGE SCALE GENOMIC DNA]</scope>
    <source>
        <strain evidence="9 10">AGMB00832</strain>
    </source>
</reference>
<sequence length="314" mass="36524">MRFYFAPLEGISGYVYRNAYHKYFGQVDKYFIPFIMPNQFGHLSSREKNDILPEHNEGMYAVPQILTSSAEDFIGTAQKLKTYGYEEVNLNLGCPSKTVVTKGRGSGFLAYPDKLDCFLEEIFRKTDMKISIKTRIGKESPEEFERLLDIYNQYPLEELIIHPRLQTDMYKNTPNWDVFGEALGKCKSQVCYNGDIFTVGDYERFTQKFPEVECVMLGRGILSNPGLVCTIRKGTPLEKETLKAFHDQVYGEYQTVLSGAKTILFKMKEMWFYMGPVFTNYEKYVKKIRKSEKLSVYEDVVERLFVEQEICINE</sequence>
<evidence type="ECO:0000256" key="3">
    <source>
        <dbReference type="ARBA" id="ARBA00022643"/>
    </source>
</evidence>
<comment type="similarity">
    <text evidence="7">Belongs to the dus family.</text>
</comment>
<keyword evidence="4 7" id="KW-0819">tRNA processing</keyword>
<evidence type="ECO:0000256" key="7">
    <source>
        <dbReference type="PIRNR" id="PIRNR006621"/>
    </source>
</evidence>
<evidence type="ECO:0000313" key="10">
    <source>
        <dbReference type="Proteomes" id="UP000723714"/>
    </source>
</evidence>
<dbReference type="CDD" id="cd02801">
    <property type="entry name" value="DUS_like_FMN"/>
    <property type="match status" value="1"/>
</dbReference>
<dbReference type="RefSeq" id="WP_216239407.1">
    <property type="nucleotide sequence ID" value="NZ_JABACJ020000002.1"/>
</dbReference>
<name>A0ABS6D0S6_9FIRM</name>
<evidence type="ECO:0000259" key="8">
    <source>
        <dbReference type="Pfam" id="PF01207"/>
    </source>
</evidence>
<evidence type="ECO:0000256" key="6">
    <source>
        <dbReference type="ARBA" id="ARBA00023002"/>
    </source>
</evidence>
<evidence type="ECO:0000256" key="5">
    <source>
        <dbReference type="ARBA" id="ARBA00022857"/>
    </source>
</evidence>
<dbReference type="InterPro" id="IPR001269">
    <property type="entry name" value="DUS_fam"/>
</dbReference>
<dbReference type="Pfam" id="PF01207">
    <property type="entry name" value="Dus"/>
    <property type="match status" value="1"/>
</dbReference>
<keyword evidence="5" id="KW-0521">NADP</keyword>
<organism evidence="9 10">
    <name type="scientific">Faecalicatena faecalis</name>
    <dbReference type="NCBI Taxonomy" id="2726362"/>
    <lineage>
        <taxon>Bacteria</taxon>
        <taxon>Bacillati</taxon>
        <taxon>Bacillota</taxon>
        <taxon>Clostridia</taxon>
        <taxon>Lachnospirales</taxon>
        <taxon>Lachnospiraceae</taxon>
        <taxon>Faecalicatena</taxon>
    </lineage>
</organism>
<protein>
    <recommendedName>
        <fullName evidence="7">tRNA-dihydrouridine synthase</fullName>
        <ecNumber evidence="7">1.3.1.-</ecNumber>
    </recommendedName>
</protein>
<comment type="caution">
    <text evidence="9">The sequence shown here is derived from an EMBL/GenBank/DDBJ whole genome shotgun (WGS) entry which is preliminary data.</text>
</comment>
<accession>A0ABS6D0S6</accession>
<dbReference type="EC" id="1.3.1.-" evidence="7"/>
<dbReference type="InterPro" id="IPR035587">
    <property type="entry name" value="DUS-like_FMN-bd"/>
</dbReference>
<keyword evidence="3 7" id="KW-0288">FMN</keyword>
<dbReference type="EMBL" id="JABACJ020000002">
    <property type="protein sequence ID" value="MBU3874841.1"/>
    <property type="molecule type" value="Genomic_DNA"/>
</dbReference>
<keyword evidence="2 7" id="KW-0285">Flavoprotein</keyword>
<evidence type="ECO:0000256" key="2">
    <source>
        <dbReference type="ARBA" id="ARBA00022630"/>
    </source>
</evidence>
<dbReference type="PIRSF" id="PIRSF006621">
    <property type="entry name" value="Dus"/>
    <property type="match status" value="1"/>
</dbReference>
<feature type="domain" description="DUS-like FMN-binding" evidence="8">
    <location>
        <begin position="6"/>
        <end position="295"/>
    </location>
</feature>
<evidence type="ECO:0000256" key="4">
    <source>
        <dbReference type="ARBA" id="ARBA00022694"/>
    </source>
</evidence>
<keyword evidence="10" id="KW-1185">Reference proteome</keyword>
<comment type="function">
    <text evidence="7">Catalyzes the synthesis of 5,6-dihydrouridine (D), a modified base found in the D-loop of most tRNAs, via the reduction of the C5-C6 double bond in target uridines.</text>
</comment>
<dbReference type="PROSITE" id="PS01136">
    <property type="entry name" value="UPF0034"/>
    <property type="match status" value="1"/>
</dbReference>
<proteinExistence type="inferred from homology"/>